<protein>
    <submittedName>
        <fullName evidence="1">Uncharacterized protein</fullName>
    </submittedName>
</protein>
<accession>A0ABP8TA18</accession>
<dbReference type="Proteomes" id="UP001500212">
    <property type="component" value="Unassembled WGS sequence"/>
</dbReference>
<evidence type="ECO:0000313" key="1">
    <source>
        <dbReference type="EMBL" id="GAA4602172.1"/>
    </source>
</evidence>
<keyword evidence="2" id="KW-1185">Reference proteome</keyword>
<dbReference type="EMBL" id="BAABHJ010000002">
    <property type="protein sequence ID" value="GAA4602172.1"/>
    <property type="molecule type" value="Genomic_DNA"/>
</dbReference>
<name>A0ABP8TA18_9ACTN</name>
<reference evidence="2" key="1">
    <citation type="journal article" date="2019" name="Int. J. Syst. Evol. Microbiol.">
        <title>The Global Catalogue of Microorganisms (GCM) 10K type strain sequencing project: providing services to taxonomists for standard genome sequencing and annotation.</title>
        <authorList>
            <consortium name="The Broad Institute Genomics Platform"/>
            <consortium name="The Broad Institute Genome Sequencing Center for Infectious Disease"/>
            <person name="Wu L."/>
            <person name="Ma J."/>
        </authorList>
    </citation>
    <scope>NUCLEOTIDE SEQUENCE [LARGE SCALE GENOMIC DNA]</scope>
    <source>
        <strain evidence="2">JCM 17938</strain>
    </source>
</reference>
<gene>
    <name evidence="1" type="ORF">GCM10023195_06330</name>
</gene>
<proteinExistence type="predicted"/>
<evidence type="ECO:0000313" key="2">
    <source>
        <dbReference type="Proteomes" id="UP001500212"/>
    </source>
</evidence>
<organism evidence="1 2">
    <name type="scientific">Actinoallomurus liliacearum</name>
    <dbReference type="NCBI Taxonomy" id="1080073"/>
    <lineage>
        <taxon>Bacteria</taxon>
        <taxon>Bacillati</taxon>
        <taxon>Actinomycetota</taxon>
        <taxon>Actinomycetes</taxon>
        <taxon>Streptosporangiales</taxon>
        <taxon>Thermomonosporaceae</taxon>
        <taxon>Actinoallomurus</taxon>
    </lineage>
</organism>
<sequence length="114" mass="12727">MIPELTTTSRPVSQQWSVMSKHVSRQETDLGADATVVDPDTGTKVNAEVTVSWSLERSESLISEFAVTSEEFLDPGLLTRQIEWLEQIADRQNMRASRFRCPSRTPSRPSTAGC</sequence>
<comment type="caution">
    <text evidence="1">The sequence shown here is derived from an EMBL/GenBank/DDBJ whole genome shotgun (WGS) entry which is preliminary data.</text>
</comment>